<dbReference type="Pfam" id="PF00560">
    <property type="entry name" value="LRR_1"/>
    <property type="match status" value="3"/>
</dbReference>
<keyword evidence="5" id="KW-0677">Repeat</keyword>
<dbReference type="STRING" id="4113.M1CMI4"/>
<evidence type="ECO:0000313" key="10">
    <source>
        <dbReference type="EnsemblPlants" id="PGSC0003DMT400070667"/>
    </source>
</evidence>
<comment type="similarity">
    <text evidence="2">Belongs to the RLP family.</text>
</comment>
<evidence type="ECO:0000256" key="5">
    <source>
        <dbReference type="ARBA" id="ARBA00022737"/>
    </source>
</evidence>
<dbReference type="EnsemblPlants" id="PGSC0003DMT400070667">
    <property type="protein sequence ID" value="PGSC0003DMT400070667"/>
    <property type="gene ID" value="PGSC0003DMG400027470"/>
</dbReference>
<dbReference type="Proteomes" id="UP000011115">
    <property type="component" value="Unassembled WGS sequence"/>
</dbReference>
<comment type="subcellular location">
    <subcellularLocation>
        <location evidence="1">Membrane</location>
        <topology evidence="1">Single-pass membrane protein</topology>
    </subcellularLocation>
</comment>
<dbReference type="InterPro" id="IPR001611">
    <property type="entry name" value="Leu-rich_rpt"/>
</dbReference>
<dbReference type="PANTHER" id="PTHR48065:SF25">
    <property type="entry name" value="OS01G0891700 PROTEIN"/>
    <property type="match status" value="1"/>
</dbReference>
<protein>
    <submittedName>
        <fullName evidence="10">ATP binding protein</fullName>
    </submittedName>
</protein>
<dbReference type="GO" id="GO:0016020">
    <property type="term" value="C:membrane"/>
    <property type="evidence" value="ECO:0007669"/>
    <property type="project" value="UniProtKB-SubCell"/>
</dbReference>
<keyword evidence="6 9" id="KW-1133">Transmembrane helix</keyword>
<dbReference type="PANTHER" id="PTHR48065">
    <property type="entry name" value="OS10G0469600 PROTEIN"/>
    <property type="match status" value="1"/>
</dbReference>
<evidence type="ECO:0000256" key="6">
    <source>
        <dbReference type="ARBA" id="ARBA00022989"/>
    </source>
</evidence>
<evidence type="ECO:0000256" key="9">
    <source>
        <dbReference type="SAM" id="Phobius"/>
    </source>
</evidence>
<reference evidence="10" key="2">
    <citation type="submission" date="2015-06" db="UniProtKB">
        <authorList>
            <consortium name="EnsemblPlants"/>
        </authorList>
    </citation>
    <scope>IDENTIFICATION</scope>
    <source>
        <strain evidence="10">DM1-3 516 R44</strain>
    </source>
</reference>
<dbReference type="FunFam" id="3.80.10.10:FF:000111">
    <property type="entry name" value="LRR receptor-like serine/threonine-protein kinase ERECTA"/>
    <property type="match status" value="1"/>
</dbReference>
<evidence type="ECO:0000313" key="11">
    <source>
        <dbReference type="Proteomes" id="UP000011115"/>
    </source>
</evidence>
<keyword evidence="11" id="KW-1185">Reference proteome</keyword>
<sequence length="221" mass="24269">MGLKGEFPRGIENCTSITSLDLSSNELYGTIPSDISKLIRFTITLDLSSNQFSGAIPSDIANCSFLNSLRLDNNKLQGPIPPEIALLGRLKNFNVANNMLVGPVPRFINSTFPAESYANNPGLCGPPLELCGTKHVGFMLSTVLNRRVQFACGFVTGWSLFTVLGIYLFFFGLPGVKKMLLFINKRTKVMVIDGNESPRGEEVNNDPKVNITLAFNRLFSQ</sequence>
<keyword evidence="8" id="KW-0325">Glycoprotein</keyword>
<dbReference type="Gene3D" id="3.80.10.10">
    <property type="entry name" value="Ribonuclease Inhibitor"/>
    <property type="match status" value="1"/>
</dbReference>
<keyword evidence="3" id="KW-0433">Leucine-rich repeat</keyword>
<evidence type="ECO:0000256" key="2">
    <source>
        <dbReference type="ARBA" id="ARBA00009592"/>
    </source>
</evidence>
<evidence type="ECO:0000256" key="1">
    <source>
        <dbReference type="ARBA" id="ARBA00004167"/>
    </source>
</evidence>
<evidence type="ECO:0000256" key="7">
    <source>
        <dbReference type="ARBA" id="ARBA00023136"/>
    </source>
</evidence>
<reference evidence="11" key="1">
    <citation type="journal article" date="2011" name="Nature">
        <title>Genome sequence and analysis of the tuber crop potato.</title>
        <authorList>
            <consortium name="The Potato Genome Sequencing Consortium"/>
        </authorList>
    </citation>
    <scope>NUCLEOTIDE SEQUENCE [LARGE SCALE GENOMIC DNA]</scope>
    <source>
        <strain evidence="11">cv. DM1-3 516 R44</strain>
    </source>
</reference>
<dbReference type="AlphaFoldDB" id="M1CMI4"/>
<dbReference type="InterPro" id="IPR032675">
    <property type="entry name" value="LRR_dom_sf"/>
</dbReference>
<proteinExistence type="inferred from homology"/>
<dbReference type="SUPFAM" id="SSF52058">
    <property type="entry name" value="L domain-like"/>
    <property type="match status" value="1"/>
</dbReference>
<evidence type="ECO:0000256" key="8">
    <source>
        <dbReference type="ARBA" id="ARBA00023180"/>
    </source>
</evidence>
<name>M1CMI4_SOLTU</name>
<evidence type="ECO:0000256" key="4">
    <source>
        <dbReference type="ARBA" id="ARBA00022692"/>
    </source>
</evidence>
<organism evidence="10 11">
    <name type="scientific">Solanum tuberosum</name>
    <name type="common">Potato</name>
    <dbReference type="NCBI Taxonomy" id="4113"/>
    <lineage>
        <taxon>Eukaryota</taxon>
        <taxon>Viridiplantae</taxon>
        <taxon>Streptophyta</taxon>
        <taxon>Embryophyta</taxon>
        <taxon>Tracheophyta</taxon>
        <taxon>Spermatophyta</taxon>
        <taxon>Magnoliopsida</taxon>
        <taxon>eudicotyledons</taxon>
        <taxon>Gunneridae</taxon>
        <taxon>Pentapetalae</taxon>
        <taxon>asterids</taxon>
        <taxon>lamiids</taxon>
        <taxon>Solanales</taxon>
        <taxon>Solanaceae</taxon>
        <taxon>Solanoideae</taxon>
        <taxon>Solaneae</taxon>
        <taxon>Solanum</taxon>
    </lineage>
</organism>
<dbReference type="Gramene" id="PGSC0003DMT400070667">
    <property type="protein sequence ID" value="PGSC0003DMT400070667"/>
    <property type="gene ID" value="PGSC0003DMG400027470"/>
</dbReference>
<feature type="transmembrane region" description="Helical" evidence="9">
    <location>
        <begin position="155"/>
        <end position="176"/>
    </location>
</feature>
<keyword evidence="4 9" id="KW-0812">Transmembrane</keyword>
<dbReference type="HOGENOM" id="CLU_1252534_0_0_1"/>
<dbReference type="InParanoid" id="M1CMI4"/>
<accession>M1CMI4</accession>
<dbReference type="PaxDb" id="4113-PGSC0003DMT400070667"/>
<evidence type="ECO:0000256" key="3">
    <source>
        <dbReference type="ARBA" id="ARBA00022614"/>
    </source>
</evidence>
<keyword evidence="7 9" id="KW-0472">Membrane</keyword>
<dbReference type="eggNOG" id="ENOG502QSSB">
    <property type="taxonomic scope" value="Eukaryota"/>
</dbReference>